<comment type="caution">
    <text evidence="3">The sequence shown here is derived from an EMBL/GenBank/DDBJ whole genome shotgun (WGS) entry which is preliminary data.</text>
</comment>
<feature type="domain" description="CAAX prenyl protease 2/Lysostaphin resistance protein A-like" evidence="2">
    <location>
        <begin position="116"/>
        <end position="207"/>
    </location>
</feature>
<sequence>MPKPNIVLSAPKYSWLRVVLFFISFIFVMSGVGRLAGNTFQMVSLFTAAGFVLVWLFRRFLDGQSFESLGWKWKGYETHGIAGLLVAVSLLGIGTILLVALGQLTWLDYQFSMADFFLSLFMMLLVGFYEELVFRGYFLGNLLHSMKPAIALPVSAAIFAVLHGANPNTSWLALINVFLAGLLLGINYIFTRNLWFGIALHVAWNFIQGPVLGYEVSGMELPSVLVQNLGDNNLLTGGSFGFEGSLLNLILILVATTALALVYYRMEKKNETLPFP</sequence>
<feature type="transmembrane region" description="Helical" evidence="1">
    <location>
        <begin position="116"/>
        <end position="134"/>
    </location>
</feature>
<dbReference type="RefSeq" id="WP_187257912.1">
    <property type="nucleotide sequence ID" value="NZ_JBHULF010000020.1"/>
</dbReference>
<dbReference type="EMBL" id="MBUA01000028">
    <property type="protein sequence ID" value="MBC6492597.1"/>
    <property type="molecule type" value="Genomic_DNA"/>
</dbReference>
<dbReference type="Proteomes" id="UP000765802">
    <property type="component" value="Unassembled WGS sequence"/>
</dbReference>
<feature type="transmembrane region" description="Helical" evidence="1">
    <location>
        <begin position="81"/>
        <end position="104"/>
    </location>
</feature>
<dbReference type="InterPro" id="IPR003675">
    <property type="entry name" value="Rce1/LyrA-like_dom"/>
</dbReference>
<proteinExistence type="predicted"/>
<organism evidence="3 4">
    <name type="scientific">Flavihumibacter stibioxidans</name>
    <dbReference type="NCBI Taxonomy" id="1834163"/>
    <lineage>
        <taxon>Bacteria</taxon>
        <taxon>Pseudomonadati</taxon>
        <taxon>Bacteroidota</taxon>
        <taxon>Chitinophagia</taxon>
        <taxon>Chitinophagales</taxon>
        <taxon>Chitinophagaceae</taxon>
        <taxon>Flavihumibacter</taxon>
    </lineage>
</organism>
<reference evidence="3 4" key="1">
    <citation type="submission" date="2016-07" db="EMBL/GenBank/DDBJ databases">
        <title>Genome analysis of Flavihumibacter stibioxidans YS-17.</title>
        <authorList>
            <person name="Shi K."/>
            <person name="Han Y."/>
            <person name="Wang G."/>
        </authorList>
    </citation>
    <scope>NUCLEOTIDE SEQUENCE [LARGE SCALE GENOMIC DNA]</scope>
    <source>
        <strain evidence="3 4">YS-17</strain>
    </source>
</reference>
<keyword evidence="1" id="KW-0472">Membrane</keyword>
<evidence type="ECO:0000313" key="3">
    <source>
        <dbReference type="EMBL" id="MBC6492597.1"/>
    </source>
</evidence>
<evidence type="ECO:0000256" key="1">
    <source>
        <dbReference type="SAM" id="Phobius"/>
    </source>
</evidence>
<feature type="transmembrane region" description="Helical" evidence="1">
    <location>
        <begin position="171"/>
        <end position="190"/>
    </location>
</feature>
<feature type="transmembrane region" description="Helical" evidence="1">
    <location>
        <begin position="245"/>
        <end position="264"/>
    </location>
</feature>
<feature type="transmembrane region" description="Helical" evidence="1">
    <location>
        <begin position="42"/>
        <end position="61"/>
    </location>
</feature>
<keyword evidence="1" id="KW-0812">Transmembrane</keyword>
<feature type="transmembrane region" description="Helical" evidence="1">
    <location>
        <begin position="146"/>
        <end position="165"/>
    </location>
</feature>
<dbReference type="PANTHER" id="PTHR39430:SF1">
    <property type="entry name" value="PROTEASE"/>
    <property type="match status" value="1"/>
</dbReference>
<keyword evidence="1" id="KW-1133">Transmembrane helix</keyword>
<protein>
    <recommendedName>
        <fullName evidence="2">CAAX prenyl protease 2/Lysostaphin resistance protein A-like domain-containing protein</fullName>
    </recommendedName>
</protein>
<accession>A0ABR7MC32</accession>
<feature type="transmembrane region" description="Helical" evidence="1">
    <location>
        <begin position="15"/>
        <end position="36"/>
    </location>
</feature>
<name>A0ABR7MC32_9BACT</name>
<dbReference type="Pfam" id="PF02517">
    <property type="entry name" value="Rce1-like"/>
    <property type="match status" value="1"/>
</dbReference>
<dbReference type="PANTHER" id="PTHR39430">
    <property type="entry name" value="MEMBRANE-ASSOCIATED PROTEASE-RELATED"/>
    <property type="match status" value="1"/>
</dbReference>
<evidence type="ECO:0000259" key="2">
    <source>
        <dbReference type="Pfam" id="PF02517"/>
    </source>
</evidence>
<evidence type="ECO:0000313" key="4">
    <source>
        <dbReference type="Proteomes" id="UP000765802"/>
    </source>
</evidence>
<gene>
    <name evidence="3" type="ORF">BC349_16160</name>
</gene>
<keyword evidence="4" id="KW-1185">Reference proteome</keyword>